<feature type="domain" description="N-acetyltransferase" evidence="1">
    <location>
        <begin position="31"/>
        <end position="179"/>
    </location>
</feature>
<protein>
    <submittedName>
        <fullName evidence="2">GNAT family N-acetyltransferase</fullName>
    </submittedName>
</protein>
<dbReference type="InterPro" id="IPR051531">
    <property type="entry name" value="N-acetyltransferase"/>
</dbReference>
<dbReference type="PROSITE" id="PS51186">
    <property type="entry name" value="GNAT"/>
    <property type="match status" value="1"/>
</dbReference>
<dbReference type="PANTHER" id="PTHR43792:SF1">
    <property type="entry name" value="N-ACETYLTRANSFERASE DOMAIN-CONTAINING PROTEIN"/>
    <property type="match status" value="1"/>
</dbReference>
<proteinExistence type="predicted"/>
<comment type="caution">
    <text evidence="2">The sequence shown here is derived from an EMBL/GenBank/DDBJ whole genome shotgun (WGS) entry which is preliminary data.</text>
</comment>
<evidence type="ECO:0000313" key="2">
    <source>
        <dbReference type="EMBL" id="HIX47591.1"/>
    </source>
</evidence>
<dbReference type="InterPro" id="IPR016181">
    <property type="entry name" value="Acyl_CoA_acyltransferase"/>
</dbReference>
<reference evidence="2" key="1">
    <citation type="journal article" date="2021" name="PeerJ">
        <title>Extensive microbial diversity within the chicken gut microbiome revealed by metagenomics and culture.</title>
        <authorList>
            <person name="Gilroy R."/>
            <person name="Ravi A."/>
            <person name="Getino M."/>
            <person name="Pursley I."/>
            <person name="Horton D.L."/>
            <person name="Alikhan N.F."/>
            <person name="Baker D."/>
            <person name="Gharbi K."/>
            <person name="Hall N."/>
            <person name="Watson M."/>
            <person name="Adriaenssens E.M."/>
            <person name="Foster-Nyarko E."/>
            <person name="Jarju S."/>
            <person name="Secka A."/>
            <person name="Antonio M."/>
            <person name="Oren A."/>
            <person name="Chaudhuri R.R."/>
            <person name="La Ragione R."/>
            <person name="Hildebrand F."/>
            <person name="Pallen M.J."/>
        </authorList>
    </citation>
    <scope>NUCLEOTIDE SEQUENCE</scope>
    <source>
        <strain evidence="2">ChiSjej5B23-15282</strain>
    </source>
</reference>
<dbReference type="Gene3D" id="3.40.630.30">
    <property type="match status" value="1"/>
</dbReference>
<organism evidence="2 3">
    <name type="scientific">Candidatus Mediterraneibacter caccavium</name>
    <dbReference type="NCBI Taxonomy" id="2838661"/>
    <lineage>
        <taxon>Bacteria</taxon>
        <taxon>Bacillati</taxon>
        <taxon>Bacillota</taxon>
        <taxon>Clostridia</taxon>
        <taxon>Lachnospirales</taxon>
        <taxon>Lachnospiraceae</taxon>
        <taxon>Mediterraneibacter</taxon>
    </lineage>
</organism>
<dbReference type="Proteomes" id="UP000824243">
    <property type="component" value="Unassembled WGS sequence"/>
</dbReference>
<gene>
    <name evidence="2" type="ORF">H9981_00995</name>
</gene>
<dbReference type="GO" id="GO:0016747">
    <property type="term" value="F:acyltransferase activity, transferring groups other than amino-acyl groups"/>
    <property type="evidence" value="ECO:0007669"/>
    <property type="project" value="InterPro"/>
</dbReference>
<dbReference type="PANTHER" id="PTHR43792">
    <property type="entry name" value="GNAT FAMILY, PUTATIVE (AFU_ORTHOLOGUE AFUA_3G00765)-RELATED-RELATED"/>
    <property type="match status" value="1"/>
</dbReference>
<dbReference type="SUPFAM" id="SSF55729">
    <property type="entry name" value="Acyl-CoA N-acyltransferases (Nat)"/>
    <property type="match status" value="1"/>
</dbReference>
<name>A0A9D2ASN2_9FIRM</name>
<dbReference type="EMBL" id="DXFA01000017">
    <property type="protein sequence ID" value="HIX47591.1"/>
    <property type="molecule type" value="Genomic_DNA"/>
</dbReference>
<evidence type="ECO:0000313" key="3">
    <source>
        <dbReference type="Proteomes" id="UP000824243"/>
    </source>
</evidence>
<evidence type="ECO:0000259" key="1">
    <source>
        <dbReference type="PROSITE" id="PS51186"/>
    </source>
</evidence>
<dbReference type="Pfam" id="PF13302">
    <property type="entry name" value="Acetyltransf_3"/>
    <property type="match status" value="1"/>
</dbReference>
<dbReference type="AlphaFoldDB" id="A0A9D2ASN2"/>
<accession>A0A9D2ASN2</accession>
<dbReference type="InterPro" id="IPR000182">
    <property type="entry name" value="GNAT_dom"/>
</dbReference>
<sequence length="215" mass="25480">MTTIWGSDINMSMQEIARKIDRHILCENSKIILRKAIDGDKEPYYQLKREYAYMKSVFARPEFKDELWQEYLSEESLYYTIAKKEDNIFIGYCGVKNLNRKVWEIAIEIKSDYCHRGYGYSALKMYLETVAKISNRHEFASRVDADNIASQNLMEKLGFQPYGLSEFLLHKEEDKLAAEEEYKDKLDARYIALAEKFKVEPRRLLSHVLEYRIIV</sequence>
<reference evidence="2" key="2">
    <citation type="submission" date="2021-04" db="EMBL/GenBank/DDBJ databases">
        <authorList>
            <person name="Gilroy R."/>
        </authorList>
    </citation>
    <scope>NUCLEOTIDE SEQUENCE</scope>
    <source>
        <strain evidence="2">ChiSjej5B23-15282</strain>
    </source>
</reference>